<protein>
    <submittedName>
        <fullName evidence="1">Uncharacterized protein</fullName>
    </submittedName>
</protein>
<dbReference type="KEGG" id="min:Minf_2069"/>
<dbReference type="EMBL" id="CP000975">
    <property type="protein sequence ID" value="ACD84123.1"/>
    <property type="molecule type" value="Genomic_DNA"/>
</dbReference>
<dbReference type="AlphaFoldDB" id="B3DZ31"/>
<organism evidence="1 2">
    <name type="scientific">Methylacidiphilum infernorum (isolate V4)</name>
    <name type="common">Methylokorus infernorum (strain V4)</name>
    <dbReference type="NCBI Taxonomy" id="481448"/>
    <lineage>
        <taxon>Bacteria</taxon>
        <taxon>Pseudomonadati</taxon>
        <taxon>Verrucomicrobiota</taxon>
        <taxon>Methylacidiphilae</taxon>
        <taxon>Methylacidiphilales</taxon>
        <taxon>Methylacidiphilaceae</taxon>
        <taxon>Methylacidiphilum (ex Ratnadevi et al. 2023)</taxon>
    </lineage>
</organism>
<reference evidence="1 2" key="1">
    <citation type="journal article" date="2008" name="Biol. Direct">
        <title>Complete genome sequence of the extremely acidophilic methanotroph isolate V4, Methylacidiphilum infernorum, a representative of the bacterial phylum Verrucomicrobia.</title>
        <authorList>
            <person name="Hou S."/>
            <person name="Makarova K.S."/>
            <person name="Saw J.H."/>
            <person name="Senin P."/>
            <person name="Ly B.V."/>
            <person name="Zhou Z."/>
            <person name="Ren Y."/>
            <person name="Wang J."/>
            <person name="Galperin M.Y."/>
            <person name="Omelchenko M.V."/>
            <person name="Wolf Y.I."/>
            <person name="Yutin N."/>
            <person name="Koonin E.V."/>
            <person name="Stott M.B."/>
            <person name="Mountain B.W."/>
            <person name="Crowe M.A."/>
            <person name="Smirnova A.V."/>
            <person name="Dunfield P.F."/>
            <person name="Feng L."/>
            <person name="Wang L."/>
            <person name="Alam M."/>
        </authorList>
    </citation>
    <scope>NUCLEOTIDE SEQUENCE [LARGE SCALE GENOMIC DNA]</scope>
    <source>
        <strain evidence="2">Isolate V4</strain>
    </source>
</reference>
<name>B3DZ31_METI4</name>
<gene>
    <name evidence="1" type="ordered locus">Minf_2069</name>
</gene>
<dbReference type="HOGENOM" id="CLU_3063323_0_0_0"/>
<proteinExistence type="predicted"/>
<evidence type="ECO:0000313" key="1">
    <source>
        <dbReference type="EMBL" id="ACD84123.1"/>
    </source>
</evidence>
<evidence type="ECO:0000313" key="2">
    <source>
        <dbReference type="Proteomes" id="UP000009149"/>
    </source>
</evidence>
<sequence length="53" mass="6272">MGKRKRPVLLILHLDRNFSFSLSLTEFLFIVDEIEGHFYRLAGSKNKRQKGHK</sequence>
<dbReference type="STRING" id="481448.Minf_2069"/>
<dbReference type="Proteomes" id="UP000009149">
    <property type="component" value="Chromosome"/>
</dbReference>
<accession>B3DZ31</accession>